<dbReference type="RefSeq" id="WP_307373253.1">
    <property type="nucleotide sequence ID" value="NZ_JAUSUW010000006.1"/>
</dbReference>
<comment type="caution">
    <text evidence="1">The sequence shown here is derived from an EMBL/GenBank/DDBJ whole genome shotgun (WGS) entry which is preliminary data.</text>
</comment>
<evidence type="ECO:0000313" key="2">
    <source>
        <dbReference type="Proteomes" id="UP001238496"/>
    </source>
</evidence>
<evidence type="ECO:0000313" key="1">
    <source>
        <dbReference type="EMBL" id="MDQ0421563.1"/>
    </source>
</evidence>
<name>A0ABU0G8A0_9HYPH</name>
<organism evidence="1 2">
    <name type="scientific">Peteryoungia aggregata LMG 23059</name>
    <dbReference type="NCBI Taxonomy" id="1368425"/>
    <lineage>
        <taxon>Bacteria</taxon>
        <taxon>Pseudomonadati</taxon>
        <taxon>Pseudomonadota</taxon>
        <taxon>Alphaproteobacteria</taxon>
        <taxon>Hyphomicrobiales</taxon>
        <taxon>Rhizobiaceae</taxon>
        <taxon>Peteryoungia</taxon>
    </lineage>
</organism>
<reference evidence="1 2" key="1">
    <citation type="submission" date="2023-07" db="EMBL/GenBank/DDBJ databases">
        <title>Genomic Encyclopedia of Type Strains, Phase IV (KMG-IV): sequencing the most valuable type-strain genomes for metagenomic binning, comparative biology and taxonomic classification.</title>
        <authorList>
            <person name="Goeker M."/>
        </authorList>
    </citation>
    <scope>NUCLEOTIDE SEQUENCE [LARGE SCALE GENOMIC DNA]</scope>
    <source>
        <strain evidence="1 2">DSM 1111</strain>
    </source>
</reference>
<proteinExistence type="predicted"/>
<sequence length="375" mass="42396">MRRGWGEAAVSSATNGGAYSIYVLNVYHSPHFLGRKRGMSQKHIILIHGRAIKPSEKAMIDLSRRAIASGLSRAKRQPAAQLFESNKVKFSFCYFGDISNEILAQNSKTQRDKLTEMDPVRGKPCFPAQPLHEAFALTDALRTFDKKTYAQVLRDADDLRLLDDAADMVSLFGSLFTAGILNKWAIDKATADLGAYLTSHKVGSDIRARLGDILAPAISKGDDVCLLAHSMGCMISYDVLWKYARTSEYTELRKKENPVRLWMTLGNPLGEDGVRHNLLDGRYVETEKYPIHMVREWANFYAQDDFVAHIEKIAPIYNKIPVNGRPKSITDSHIYNCWHYKDVKRNRMTSNPHDLYGYLMHQSVAGRLADWLEAP</sequence>
<dbReference type="Proteomes" id="UP001238496">
    <property type="component" value="Unassembled WGS sequence"/>
</dbReference>
<dbReference type="EMBL" id="JAUSUW010000006">
    <property type="protein sequence ID" value="MDQ0421563.1"/>
    <property type="molecule type" value="Genomic_DNA"/>
</dbReference>
<accession>A0ABU0G8A0</accession>
<protein>
    <submittedName>
        <fullName evidence="1">Uncharacterized protein</fullName>
    </submittedName>
</protein>
<keyword evidence="2" id="KW-1185">Reference proteome</keyword>
<gene>
    <name evidence="1" type="ORF">J2045_002599</name>
</gene>